<accession>A0A6L2NP50</accession>
<dbReference type="AlphaFoldDB" id="A0A6L2NP50"/>
<comment type="caution">
    <text evidence="1">The sequence shown here is derived from an EMBL/GenBank/DDBJ whole genome shotgun (WGS) entry which is preliminary data.</text>
</comment>
<organism evidence="1">
    <name type="scientific">Tanacetum cinerariifolium</name>
    <name type="common">Dalmatian daisy</name>
    <name type="synonym">Chrysanthemum cinerariifolium</name>
    <dbReference type="NCBI Taxonomy" id="118510"/>
    <lineage>
        <taxon>Eukaryota</taxon>
        <taxon>Viridiplantae</taxon>
        <taxon>Streptophyta</taxon>
        <taxon>Embryophyta</taxon>
        <taxon>Tracheophyta</taxon>
        <taxon>Spermatophyta</taxon>
        <taxon>Magnoliopsida</taxon>
        <taxon>eudicotyledons</taxon>
        <taxon>Gunneridae</taxon>
        <taxon>Pentapetalae</taxon>
        <taxon>asterids</taxon>
        <taxon>campanulids</taxon>
        <taxon>Asterales</taxon>
        <taxon>Asteraceae</taxon>
        <taxon>Asteroideae</taxon>
        <taxon>Anthemideae</taxon>
        <taxon>Anthemidinae</taxon>
        <taxon>Tanacetum</taxon>
    </lineage>
</organism>
<name>A0A6L2NP50_TANCI</name>
<protein>
    <submittedName>
        <fullName evidence="1">Uncharacterized protein</fullName>
    </submittedName>
</protein>
<evidence type="ECO:0000313" key="1">
    <source>
        <dbReference type="EMBL" id="GEU88128.1"/>
    </source>
</evidence>
<gene>
    <name evidence="1" type="ORF">Tci_060106</name>
</gene>
<dbReference type="EMBL" id="BKCJ010009681">
    <property type="protein sequence ID" value="GEU88128.1"/>
    <property type="molecule type" value="Genomic_DNA"/>
</dbReference>
<reference evidence="1" key="1">
    <citation type="journal article" date="2019" name="Sci. Rep.">
        <title>Draft genome of Tanacetum cinerariifolium, the natural source of mosquito coil.</title>
        <authorList>
            <person name="Yamashiro T."/>
            <person name="Shiraishi A."/>
            <person name="Satake H."/>
            <person name="Nakayama K."/>
        </authorList>
    </citation>
    <scope>NUCLEOTIDE SEQUENCE</scope>
</reference>
<feature type="non-terminal residue" evidence="1">
    <location>
        <position position="1"/>
    </location>
</feature>
<sequence>IERRRHKEKPPSVVFWLEHRMRKATGYLRDIKILDMSWQGTWVCDHEHTQWRQSSYSNQTRSQIRESMEPLHFKPMCLAIDCAKSGIVVKKQGRQRGIWNGMKTDNTAKSFKGYFGVRGIMVTHGEGLRSKSLESLIIAIFVGGTNISDQMWSCRCASDEAGVATMNLWYMGKSSGISATKKY</sequence>
<proteinExistence type="predicted"/>